<organism evidence="5 6">
    <name type="scientific">Malus domestica</name>
    <name type="common">Apple</name>
    <name type="synonym">Pyrus malus</name>
    <dbReference type="NCBI Taxonomy" id="3750"/>
    <lineage>
        <taxon>Eukaryota</taxon>
        <taxon>Viridiplantae</taxon>
        <taxon>Streptophyta</taxon>
        <taxon>Embryophyta</taxon>
        <taxon>Tracheophyta</taxon>
        <taxon>Spermatophyta</taxon>
        <taxon>Magnoliopsida</taxon>
        <taxon>eudicotyledons</taxon>
        <taxon>Gunneridae</taxon>
        <taxon>Pentapetalae</taxon>
        <taxon>rosids</taxon>
        <taxon>fabids</taxon>
        <taxon>Rosales</taxon>
        <taxon>Rosaceae</taxon>
        <taxon>Amygdaloideae</taxon>
        <taxon>Maleae</taxon>
        <taxon>Malus</taxon>
    </lineage>
</organism>
<dbReference type="InterPro" id="IPR046960">
    <property type="entry name" value="PPR_At4g14850-like_plant"/>
</dbReference>
<evidence type="ECO:0000256" key="3">
    <source>
        <dbReference type="PROSITE-ProRule" id="PRU00708"/>
    </source>
</evidence>
<dbReference type="NCBIfam" id="TIGR00756">
    <property type="entry name" value="PPR"/>
    <property type="match status" value="8"/>
</dbReference>
<feature type="repeat" description="PPR" evidence="3">
    <location>
        <begin position="839"/>
        <end position="873"/>
    </location>
</feature>
<evidence type="ECO:0000256" key="2">
    <source>
        <dbReference type="ARBA" id="ARBA00022737"/>
    </source>
</evidence>
<evidence type="ECO:0000313" key="6">
    <source>
        <dbReference type="Proteomes" id="UP000290289"/>
    </source>
</evidence>
<dbReference type="FunFam" id="1.25.40.10:FF:000381">
    <property type="entry name" value="Pentatricopeptide repeat-containing protein"/>
    <property type="match status" value="1"/>
</dbReference>
<dbReference type="InterPro" id="IPR032867">
    <property type="entry name" value="DYW_dom"/>
</dbReference>
<dbReference type="PROSITE" id="PS51375">
    <property type="entry name" value="PPR"/>
    <property type="match status" value="9"/>
</dbReference>
<evidence type="ECO:0000256" key="1">
    <source>
        <dbReference type="ARBA" id="ARBA00006643"/>
    </source>
</evidence>
<protein>
    <recommendedName>
        <fullName evidence="4">DYW domain-containing protein</fullName>
    </recommendedName>
</protein>
<dbReference type="GO" id="GO:0003723">
    <property type="term" value="F:RNA binding"/>
    <property type="evidence" value="ECO:0007669"/>
    <property type="project" value="InterPro"/>
</dbReference>
<feature type="repeat" description="PPR" evidence="3">
    <location>
        <begin position="589"/>
        <end position="623"/>
    </location>
</feature>
<dbReference type="FunFam" id="1.25.40.10:FF:000227">
    <property type="entry name" value="Pentatricopeptide repeat-containing protein At3g13880"/>
    <property type="match status" value="1"/>
</dbReference>
<dbReference type="Pfam" id="PF20431">
    <property type="entry name" value="E_motif"/>
    <property type="match status" value="2"/>
</dbReference>
<keyword evidence="6" id="KW-1185">Reference proteome</keyword>
<dbReference type="PANTHER" id="PTHR47926:SF371">
    <property type="entry name" value="TETRATRICOPEPTIDE REPEAT-LIKE SUPERFAMILY PROTEIN"/>
    <property type="match status" value="1"/>
</dbReference>
<dbReference type="GO" id="GO:0008270">
    <property type="term" value="F:zinc ion binding"/>
    <property type="evidence" value="ECO:0007669"/>
    <property type="project" value="InterPro"/>
</dbReference>
<dbReference type="Pfam" id="PF13041">
    <property type="entry name" value="PPR_2"/>
    <property type="match status" value="6"/>
</dbReference>
<name>A0A498HWB5_MALDO</name>
<accession>A0A498HWB5</accession>
<dbReference type="InterPro" id="IPR011990">
    <property type="entry name" value="TPR-like_helical_dom_sf"/>
</dbReference>
<feature type="repeat" description="PPR" evidence="3">
    <location>
        <begin position="1002"/>
        <end position="1036"/>
    </location>
</feature>
<dbReference type="InterPro" id="IPR002885">
    <property type="entry name" value="PPR_rpt"/>
</dbReference>
<feature type="repeat" description="PPR" evidence="3">
    <location>
        <begin position="487"/>
        <end position="517"/>
    </location>
</feature>
<feature type="repeat" description="PPR" evidence="3">
    <location>
        <begin position="1135"/>
        <end position="1169"/>
    </location>
</feature>
<dbReference type="FunFam" id="1.25.40.10:FF:001095">
    <property type="entry name" value="Pentatricopeptide repeat-containing protein At2g34400"/>
    <property type="match status" value="1"/>
</dbReference>
<feature type="repeat" description="PPR" evidence="3">
    <location>
        <begin position="138"/>
        <end position="172"/>
    </location>
</feature>
<comment type="caution">
    <text evidence="5">The sequence shown here is derived from an EMBL/GenBank/DDBJ whole genome shotgun (WGS) entry which is preliminary data.</text>
</comment>
<sequence>MASLPSVTLSGTLKLDQEFRKHPTNFLPSEKRANVSYPKSQTITNSDRSSELPKSLDFREALLMIREGDKVESSHYVPVLQECIHRNSASEAEVVHAHIIKTGTHQDLFVTTFLVNVYAKCTIMESARKVFDNLPGRNVVSWTSLITGYVHNSQPEVAIRVFKEMLEAGAYPTNYTLGIVLNACSSLQSLKLGKQLHGYIIKYQIDFDTSIGNCLCSLYSKCGSLESGIKAFKKIEEKNVISWTATISACSDNGEAARGLRFFAEMLSEGVGPNEYTLTNVLSLCCLMLSLGVGQQVHSLSIKLGYESNLPIKNSIMYLYLKCGQINEARKLFNGMEAISLVTWNAMIAGHAQIMDLAQDDVSAYQSGTEALNIFLKLNRSGLQPDLFTFSSILAICSGLVALEQGEQIHAQTIKTGFLEDMVVGTALVNMYNKCGSIEKASKAFVEMSTRTLISWTTMIAGFAQHGRTQQALQLFEDMRIAGVRPNQITFVSVLSACSHAGMVNEALGYFEMMKKDYKIKPVLDHFACLIDMYVRKGRLEEAIDLAKKMDPQANEFIWSILVAGCRRHGNLELGFYAAERLLKLKPKDTETYTLLLNLYHSAGRLKDVAKVRKKMKEEKLEKLRDWSWISIRDKIYSFQQNDNLHPYSADTQKFVQSLIDRVKSLGYQSLEILEVTDEEHEEQTLIPTAYHSEKLAIAFGLLNMPNAAPIRVIKSIVMCRDCHSFVKFVSLLTGREMIIRDSKRLHRFVNGTCSCGDFGAMVLHELAQKPPHRLLAEKFIALLQSSKAMKQLHQIQTQIIAHGFSHNEYIAPKIVSACAELKQMAYAHKVFDEIPDPNVALWNAMFRGYGKNESHREVIVLFSRMKSMDILPNCFTFPVVIKSCGKMKRLVEGEMVHCVVIKCGFGANPYVGTTLIEMYAAGGLIGAAYKVFGEMFERNVVAWTSMINGYILCGDMISARRLFDLAPERDIVLWNTMISGYIELSDMVAARKLFDEMPRQDVMCWNTVLNGYASNGDIEACERLFEEMPERNVFSWNGLIGGYARNGRFFETLGSFKRMLSESDLLPNDATLVTVLSACARLGALDLGKWLHIYAESIGYKRNVYVGNALIDMYAKCGIIDNALDVFMSMDKKDLISWNTIICGLAMHGRGADALNLFSQMMNCGGKPDAITFVGILCSCTHLGLVEDGLLYFQSMVDDYSIVPQIEHYGCMVDLLGRSGLLDQAMNFVRKMPMEADAVIWAALLGACRIYKKIDLAELALERLIELEPKNPANYVMLSNIYGDLGRWKDVARLKVSMRDTGHKKFPGVSLIEVNDGVVEFYSLDKRHPETEEIYGALMGLTKLLRSSGYVPNILELGQGAYHD</sequence>
<dbReference type="Pfam" id="PF14432">
    <property type="entry name" value="DYW_deaminase"/>
    <property type="match status" value="1"/>
</dbReference>
<feature type="repeat" description="PPR" evidence="3">
    <location>
        <begin position="239"/>
        <end position="273"/>
    </location>
</feature>
<dbReference type="EMBL" id="RDQH01000341">
    <property type="protein sequence ID" value="RXH73835.1"/>
    <property type="molecule type" value="Genomic_DNA"/>
</dbReference>
<gene>
    <name evidence="5" type="ORF">DVH24_016657</name>
</gene>
<evidence type="ECO:0000313" key="5">
    <source>
        <dbReference type="EMBL" id="RXH73835.1"/>
    </source>
</evidence>
<dbReference type="PANTHER" id="PTHR47926">
    <property type="entry name" value="PENTATRICOPEPTIDE REPEAT-CONTAINING PROTEIN"/>
    <property type="match status" value="1"/>
</dbReference>
<dbReference type="GO" id="GO:0009451">
    <property type="term" value="P:RNA modification"/>
    <property type="evidence" value="ECO:0007669"/>
    <property type="project" value="InterPro"/>
</dbReference>
<feature type="repeat" description="PPR" evidence="3">
    <location>
        <begin position="452"/>
        <end position="486"/>
    </location>
</feature>
<feature type="repeat" description="PPR" evidence="3">
    <location>
        <begin position="971"/>
        <end position="1001"/>
    </location>
</feature>
<evidence type="ECO:0000259" key="4">
    <source>
        <dbReference type="Pfam" id="PF14432"/>
    </source>
</evidence>
<dbReference type="Gene3D" id="1.25.40.10">
    <property type="entry name" value="Tetratricopeptide repeat domain"/>
    <property type="match status" value="9"/>
</dbReference>
<feature type="domain" description="DYW" evidence="4">
    <location>
        <begin position="676"/>
        <end position="759"/>
    </location>
</feature>
<dbReference type="InterPro" id="IPR046848">
    <property type="entry name" value="E_motif"/>
</dbReference>
<dbReference type="SUPFAM" id="SSF48452">
    <property type="entry name" value="TPR-like"/>
    <property type="match status" value="1"/>
</dbReference>
<keyword evidence="2" id="KW-0677">Repeat</keyword>
<dbReference type="Proteomes" id="UP000290289">
    <property type="component" value="Chromosome 15"/>
</dbReference>
<reference evidence="5 6" key="1">
    <citation type="submission" date="2018-10" db="EMBL/GenBank/DDBJ databases">
        <title>A high-quality apple genome assembly.</title>
        <authorList>
            <person name="Hu J."/>
        </authorList>
    </citation>
    <scope>NUCLEOTIDE SEQUENCE [LARGE SCALE GENOMIC DNA]</scope>
    <source>
        <strain evidence="6">cv. HFTH1</strain>
        <tissue evidence="5">Young leaf</tissue>
    </source>
</reference>
<dbReference type="FunFam" id="1.25.40.10:FF:001093">
    <property type="entry name" value="Pentatricopeptide repeat-containing protein At2g34400"/>
    <property type="match status" value="1"/>
</dbReference>
<dbReference type="FunFam" id="1.25.40.10:FF:000184">
    <property type="entry name" value="Pentatricopeptide repeat-containing protein, chloroplastic"/>
    <property type="match status" value="1"/>
</dbReference>
<proteinExistence type="inferred from homology"/>
<dbReference type="Pfam" id="PF01535">
    <property type="entry name" value="PPR"/>
    <property type="match status" value="8"/>
</dbReference>
<comment type="similarity">
    <text evidence="1">Belongs to the PPR family. PCMP-H subfamily.</text>
</comment>